<dbReference type="EMBL" id="FOXH01000005">
    <property type="protein sequence ID" value="SFP76048.1"/>
    <property type="molecule type" value="Genomic_DNA"/>
</dbReference>
<gene>
    <name evidence="1" type="ORF">SAMN04515674_105289</name>
</gene>
<dbReference type="AlphaFoldDB" id="A0A1I5SZ99"/>
<protein>
    <submittedName>
        <fullName evidence="1">Uncharacterized protein</fullName>
    </submittedName>
</protein>
<sequence>MSNIAKLPTLQELYTEPEEAFKNDAFLVLMNAKPPDKWVKEHPFIKGHKYIPIDKIEFLLNKIFKIYKIEILREGSSFNGVFVVVRVTVRHPVTGEWHFHDGIGACELQTKKGASAADLASINNGALSMAFPIAKSLAVKDACDHFGSLFGANLNRKDVLEFSPDDKLNKIVNDLTFWKRLSECKTIEEVDNLAIEYPDIDYSIYKKRKEEIKEYGI</sequence>
<name>A0A1I5SZ99_9BACT</name>
<keyword evidence="2" id="KW-1185">Reference proteome</keyword>
<evidence type="ECO:0000313" key="1">
    <source>
        <dbReference type="EMBL" id="SFP76048.1"/>
    </source>
</evidence>
<dbReference type="OrthoDB" id="1495017at2"/>
<dbReference type="InterPro" id="IPR042525">
    <property type="entry name" value="Rad52_Rad59_Rad22_sf"/>
</dbReference>
<dbReference type="GO" id="GO:0006302">
    <property type="term" value="P:double-strand break repair"/>
    <property type="evidence" value="ECO:0007669"/>
    <property type="project" value="UniProtKB-ARBA"/>
</dbReference>
<dbReference type="Gene3D" id="3.30.390.80">
    <property type="entry name" value="DNA repair protein Rad52/59/22"/>
    <property type="match status" value="1"/>
</dbReference>
<organism evidence="1 2">
    <name type="scientific">Pseudarcicella hirudinis</name>
    <dbReference type="NCBI Taxonomy" id="1079859"/>
    <lineage>
        <taxon>Bacteria</taxon>
        <taxon>Pseudomonadati</taxon>
        <taxon>Bacteroidota</taxon>
        <taxon>Cytophagia</taxon>
        <taxon>Cytophagales</taxon>
        <taxon>Flectobacillaceae</taxon>
        <taxon>Pseudarcicella</taxon>
    </lineage>
</organism>
<accession>A0A1I5SZ99</accession>
<reference evidence="1 2" key="1">
    <citation type="submission" date="2016-10" db="EMBL/GenBank/DDBJ databases">
        <authorList>
            <person name="de Groot N.N."/>
        </authorList>
    </citation>
    <scope>NUCLEOTIDE SEQUENCE [LARGE SCALE GENOMIC DNA]</scope>
    <source>
        <strain evidence="2">E92,LMG 26720,CCM 7988</strain>
    </source>
</reference>
<proteinExistence type="predicted"/>
<dbReference type="GO" id="GO:0006310">
    <property type="term" value="P:DNA recombination"/>
    <property type="evidence" value="ECO:0007669"/>
    <property type="project" value="UniProtKB-ARBA"/>
</dbReference>
<evidence type="ECO:0000313" key="2">
    <source>
        <dbReference type="Proteomes" id="UP000199306"/>
    </source>
</evidence>
<dbReference type="RefSeq" id="WP_092016878.1">
    <property type="nucleotide sequence ID" value="NZ_FOXH01000005.1"/>
</dbReference>
<dbReference type="STRING" id="1079859.SAMN04515674_105289"/>
<dbReference type="Proteomes" id="UP000199306">
    <property type="component" value="Unassembled WGS sequence"/>
</dbReference>